<dbReference type="AlphaFoldDB" id="A0A0M3ICE8"/>
<name>A0A0M3ICE8_ASCLU</name>
<evidence type="ECO:0000313" key="2">
    <source>
        <dbReference type="Proteomes" id="UP000036681"/>
    </source>
</evidence>
<evidence type="ECO:0000256" key="1">
    <source>
        <dbReference type="SAM" id="Phobius"/>
    </source>
</evidence>
<keyword evidence="2" id="KW-1185">Reference proteome</keyword>
<accession>A0A0M3ICE8</accession>
<organism evidence="2 3">
    <name type="scientific">Ascaris lumbricoides</name>
    <name type="common">Giant roundworm</name>
    <dbReference type="NCBI Taxonomy" id="6252"/>
    <lineage>
        <taxon>Eukaryota</taxon>
        <taxon>Metazoa</taxon>
        <taxon>Ecdysozoa</taxon>
        <taxon>Nematoda</taxon>
        <taxon>Chromadorea</taxon>
        <taxon>Rhabditida</taxon>
        <taxon>Spirurina</taxon>
        <taxon>Ascaridomorpha</taxon>
        <taxon>Ascaridoidea</taxon>
        <taxon>Ascarididae</taxon>
        <taxon>Ascaris</taxon>
    </lineage>
</organism>
<dbReference type="Proteomes" id="UP000036681">
    <property type="component" value="Unplaced"/>
</dbReference>
<keyword evidence="1" id="KW-1133">Transmembrane helix</keyword>
<dbReference type="WBParaSite" id="ALUE_0001555101-mRNA-1">
    <property type="protein sequence ID" value="ALUE_0001555101-mRNA-1"/>
    <property type="gene ID" value="ALUE_0001555101"/>
</dbReference>
<protein>
    <submittedName>
        <fullName evidence="3">Uncharacterized protein</fullName>
    </submittedName>
</protein>
<feature type="transmembrane region" description="Helical" evidence="1">
    <location>
        <begin position="20"/>
        <end position="39"/>
    </location>
</feature>
<proteinExistence type="predicted"/>
<keyword evidence="1" id="KW-0812">Transmembrane</keyword>
<sequence>MGDRTVCFGVRFFYSVYKVLYVRTIIGPLFRAYLLRFGLSSGGKLIPRNPGDSGRVAGSRVADYLLSKPGGRSLKVGMSSPCSFPNSGFLRRRHLPVPGTVF</sequence>
<evidence type="ECO:0000313" key="3">
    <source>
        <dbReference type="WBParaSite" id="ALUE_0001555101-mRNA-1"/>
    </source>
</evidence>
<keyword evidence="1" id="KW-0472">Membrane</keyword>
<reference evidence="3" key="1">
    <citation type="submission" date="2017-02" db="UniProtKB">
        <authorList>
            <consortium name="WormBaseParasite"/>
        </authorList>
    </citation>
    <scope>IDENTIFICATION</scope>
</reference>